<keyword evidence="3" id="KW-1185">Reference proteome</keyword>
<name>M2MNM3_BAUPA</name>
<proteinExistence type="predicted"/>
<dbReference type="EMBL" id="KB445553">
    <property type="protein sequence ID" value="EMC98286.1"/>
    <property type="molecule type" value="Genomic_DNA"/>
</dbReference>
<dbReference type="HOGENOM" id="CLU_2542231_0_0_1"/>
<reference evidence="2 3" key="1">
    <citation type="journal article" date="2012" name="PLoS Pathog.">
        <title>Diverse lifestyles and strategies of plant pathogenesis encoded in the genomes of eighteen Dothideomycetes fungi.</title>
        <authorList>
            <person name="Ohm R.A."/>
            <person name="Feau N."/>
            <person name="Henrissat B."/>
            <person name="Schoch C.L."/>
            <person name="Horwitz B.A."/>
            <person name="Barry K.W."/>
            <person name="Condon B.J."/>
            <person name="Copeland A.C."/>
            <person name="Dhillon B."/>
            <person name="Glaser F."/>
            <person name="Hesse C.N."/>
            <person name="Kosti I."/>
            <person name="LaButti K."/>
            <person name="Lindquist E.A."/>
            <person name="Lucas S."/>
            <person name="Salamov A.A."/>
            <person name="Bradshaw R.E."/>
            <person name="Ciuffetti L."/>
            <person name="Hamelin R.C."/>
            <person name="Kema G.H.J."/>
            <person name="Lawrence C."/>
            <person name="Scott J.A."/>
            <person name="Spatafora J.W."/>
            <person name="Turgeon B.G."/>
            <person name="de Wit P.J.G.M."/>
            <person name="Zhong S."/>
            <person name="Goodwin S.B."/>
            <person name="Grigoriev I.V."/>
        </authorList>
    </citation>
    <scope>NUCLEOTIDE SEQUENCE [LARGE SCALE GENOMIC DNA]</scope>
    <source>
        <strain evidence="2 3">UAMH 10762</strain>
    </source>
</reference>
<evidence type="ECO:0000313" key="3">
    <source>
        <dbReference type="Proteomes" id="UP000011761"/>
    </source>
</evidence>
<feature type="signal peptide" evidence="1">
    <location>
        <begin position="1"/>
        <end position="16"/>
    </location>
</feature>
<organism evidence="2 3">
    <name type="scientific">Baudoinia panamericana (strain UAMH 10762)</name>
    <name type="common">Angels' share fungus</name>
    <name type="synonym">Baudoinia compniacensis (strain UAMH 10762)</name>
    <dbReference type="NCBI Taxonomy" id="717646"/>
    <lineage>
        <taxon>Eukaryota</taxon>
        <taxon>Fungi</taxon>
        <taxon>Dikarya</taxon>
        <taxon>Ascomycota</taxon>
        <taxon>Pezizomycotina</taxon>
        <taxon>Dothideomycetes</taxon>
        <taxon>Dothideomycetidae</taxon>
        <taxon>Mycosphaerellales</taxon>
        <taxon>Teratosphaeriaceae</taxon>
        <taxon>Baudoinia</taxon>
    </lineage>
</organism>
<gene>
    <name evidence="2" type="ORF">BAUCODRAFT_419686</name>
</gene>
<dbReference type="AlphaFoldDB" id="M2MNM3"/>
<dbReference type="RefSeq" id="XP_007674981.1">
    <property type="nucleotide sequence ID" value="XM_007676791.1"/>
</dbReference>
<sequence>MVVVHVALMSLVVSVADNTSAAGGFRSSGLMKERYSSCQCRIADRWPSRITTNVAEIPAMHHGLSCLSRSSHSMCDLMIEEMV</sequence>
<dbReference type="GeneID" id="19114157"/>
<dbReference type="KEGG" id="bcom:BAUCODRAFT_419686"/>
<evidence type="ECO:0000313" key="2">
    <source>
        <dbReference type="EMBL" id="EMC98286.1"/>
    </source>
</evidence>
<protein>
    <recommendedName>
        <fullName evidence="4">Secreted protein</fullName>
    </recommendedName>
</protein>
<feature type="chain" id="PRO_5004021321" description="Secreted protein" evidence="1">
    <location>
        <begin position="17"/>
        <end position="83"/>
    </location>
</feature>
<dbReference type="Proteomes" id="UP000011761">
    <property type="component" value="Unassembled WGS sequence"/>
</dbReference>
<evidence type="ECO:0000256" key="1">
    <source>
        <dbReference type="SAM" id="SignalP"/>
    </source>
</evidence>
<accession>M2MNM3</accession>
<keyword evidence="1" id="KW-0732">Signal</keyword>
<evidence type="ECO:0008006" key="4">
    <source>
        <dbReference type="Google" id="ProtNLM"/>
    </source>
</evidence>